<dbReference type="AlphaFoldDB" id="A0A8S2VL94"/>
<feature type="region of interest" description="Disordered" evidence="1">
    <location>
        <begin position="31"/>
        <end position="50"/>
    </location>
</feature>
<reference evidence="2" key="1">
    <citation type="submission" date="2021-02" db="EMBL/GenBank/DDBJ databases">
        <authorList>
            <person name="Nowell W R."/>
        </authorList>
    </citation>
    <scope>NUCLEOTIDE SEQUENCE</scope>
</reference>
<evidence type="ECO:0000313" key="2">
    <source>
        <dbReference type="EMBL" id="CAF4390106.1"/>
    </source>
</evidence>
<feature type="non-terminal residue" evidence="2">
    <location>
        <position position="1"/>
    </location>
</feature>
<evidence type="ECO:0000256" key="1">
    <source>
        <dbReference type="SAM" id="MobiDB-lite"/>
    </source>
</evidence>
<proteinExistence type="predicted"/>
<dbReference type="Proteomes" id="UP000676336">
    <property type="component" value="Unassembled WGS sequence"/>
</dbReference>
<evidence type="ECO:0000313" key="3">
    <source>
        <dbReference type="Proteomes" id="UP000676336"/>
    </source>
</evidence>
<accession>A0A8S2VL94</accession>
<name>A0A8S2VL94_9BILA</name>
<sequence length="77" mass="9335">RNICETPNEFLESLGIENNHTMRVCRGDDQLQQSRQRELRTYHGSDQQSYYPQYQQQVYSNYPTMYNQQQQNMISPR</sequence>
<gene>
    <name evidence="2" type="ORF">SMN809_LOCUS29969</name>
</gene>
<organism evidence="2 3">
    <name type="scientific">Rotaria magnacalcarata</name>
    <dbReference type="NCBI Taxonomy" id="392030"/>
    <lineage>
        <taxon>Eukaryota</taxon>
        <taxon>Metazoa</taxon>
        <taxon>Spiralia</taxon>
        <taxon>Gnathifera</taxon>
        <taxon>Rotifera</taxon>
        <taxon>Eurotatoria</taxon>
        <taxon>Bdelloidea</taxon>
        <taxon>Philodinida</taxon>
        <taxon>Philodinidae</taxon>
        <taxon>Rotaria</taxon>
    </lineage>
</organism>
<comment type="caution">
    <text evidence="2">The sequence shown here is derived from an EMBL/GenBank/DDBJ whole genome shotgun (WGS) entry which is preliminary data.</text>
</comment>
<feature type="compositionally biased region" description="Basic and acidic residues" evidence="1">
    <location>
        <begin position="31"/>
        <end position="43"/>
    </location>
</feature>
<protein>
    <submittedName>
        <fullName evidence="2">Uncharacterized protein</fullName>
    </submittedName>
</protein>
<dbReference type="EMBL" id="CAJOBI010054987">
    <property type="protein sequence ID" value="CAF4390106.1"/>
    <property type="molecule type" value="Genomic_DNA"/>
</dbReference>